<sequence>MSVGRLATSLTKDGDSFLRSVSARDCLVEIRRGDGSTVCKTGRLSGLPIERQHYAALPDGAEGLGYFVVARMLGGIIAVHAGTEVGLQEFVALGALQLELVVQFL</sequence>
<dbReference type="AlphaFoldDB" id="A0AAV4LTH1"/>
<dbReference type="Proteomes" id="UP001497744">
    <property type="component" value="Unassembled WGS sequence"/>
</dbReference>
<dbReference type="GeneID" id="94193462"/>
<keyword evidence="2" id="KW-1185">Reference proteome</keyword>
<gene>
    <name evidence="1" type="ORF">BcabD6B2_14140</name>
</gene>
<evidence type="ECO:0000313" key="2">
    <source>
        <dbReference type="Proteomes" id="UP001497744"/>
    </source>
</evidence>
<reference evidence="1 2" key="1">
    <citation type="submission" date="2021-06" db="EMBL/GenBank/DDBJ databases">
        <title>Genome sequence of Babesia caballi.</title>
        <authorList>
            <person name="Yamagishi J."/>
            <person name="Kidaka T."/>
            <person name="Ochi A."/>
        </authorList>
    </citation>
    <scope>NUCLEOTIDE SEQUENCE [LARGE SCALE GENOMIC DNA]</scope>
    <source>
        <strain evidence="1">USDA-D6B2</strain>
    </source>
</reference>
<organism evidence="1 2">
    <name type="scientific">Babesia caballi</name>
    <dbReference type="NCBI Taxonomy" id="5871"/>
    <lineage>
        <taxon>Eukaryota</taxon>
        <taxon>Sar</taxon>
        <taxon>Alveolata</taxon>
        <taxon>Apicomplexa</taxon>
        <taxon>Aconoidasida</taxon>
        <taxon>Piroplasmida</taxon>
        <taxon>Babesiidae</taxon>
        <taxon>Babesia</taxon>
    </lineage>
</organism>
<dbReference type="RefSeq" id="XP_067714050.1">
    <property type="nucleotide sequence ID" value="XM_067857949.1"/>
</dbReference>
<dbReference type="GO" id="GO:0016874">
    <property type="term" value="F:ligase activity"/>
    <property type="evidence" value="ECO:0007669"/>
    <property type="project" value="UniProtKB-KW"/>
</dbReference>
<name>A0AAV4LTH1_BABCB</name>
<accession>A0AAV4LTH1</accession>
<protein>
    <submittedName>
        <fullName evidence="1">RNA-splicing ligase RtcB</fullName>
    </submittedName>
</protein>
<evidence type="ECO:0000313" key="1">
    <source>
        <dbReference type="EMBL" id="GIX61979.1"/>
    </source>
</evidence>
<comment type="caution">
    <text evidence="1">The sequence shown here is derived from an EMBL/GenBank/DDBJ whole genome shotgun (WGS) entry which is preliminary data.</text>
</comment>
<keyword evidence="1" id="KW-0436">Ligase</keyword>
<dbReference type="EMBL" id="BPLF01000001">
    <property type="protein sequence ID" value="GIX61979.1"/>
    <property type="molecule type" value="Genomic_DNA"/>
</dbReference>
<proteinExistence type="predicted"/>